<accession>A0A1I4M872</accession>
<organism evidence="1 2">
    <name type="scientific">Nitrosomonas communis</name>
    <dbReference type="NCBI Taxonomy" id="44574"/>
    <lineage>
        <taxon>Bacteria</taxon>
        <taxon>Pseudomonadati</taxon>
        <taxon>Pseudomonadota</taxon>
        <taxon>Betaproteobacteria</taxon>
        <taxon>Nitrosomonadales</taxon>
        <taxon>Nitrosomonadaceae</taxon>
        <taxon>Nitrosomonas</taxon>
    </lineage>
</organism>
<reference evidence="2" key="1">
    <citation type="submission" date="2016-10" db="EMBL/GenBank/DDBJ databases">
        <authorList>
            <person name="Varghese N."/>
            <person name="Submissions S."/>
        </authorList>
    </citation>
    <scope>NUCLEOTIDE SEQUENCE [LARGE SCALE GENOMIC DNA]</scope>
    <source>
        <strain evidence="2">Nm44</strain>
    </source>
</reference>
<protein>
    <recommendedName>
        <fullName evidence="3">Ferritin-like metal-binding protein YciE</fullName>
    </recommendedName>
</protein>
<gene>
    <name evidence="1" type="ORF">SAMN05421863_10095</name>
</gene>
<dbReference type="InterPro" id="IPR009078">
    <property type="entry name" value="Ferritin-like_SF"/>
</dbReference>
<dbReference type="AlphaFoldDB" id="A0A1I4M872"/>
<name>A0A1I4M872_9PROT</name>
<proteinExistence type="predicted"/>
<evidence type="ECO:0000313" key="1">
    <source>
        <dbReference type="EMBL" id="SFL99461.1"/>
    </source>
</evidence>
<evidence type="ECO:0008006" key="3">
    <source>
        <dbReference type="Google" id="ProtNLM"/>
    </source>
</evidence>
<dbReference type="SUPFAM" id="SSF47240">
    <property type="entry name" value="Ferritin-like"/>
    <property type="match status" value="1"/>
</dbReference>
<dbReference type="RefSeq" id="WP_218152007.1">
    <property type="nucleotide sequence ID" value="NZ_FOUB01000009.1"/>
</dbReference>
<dbReference type="Proteomes" id="UP000183287">
    <property type="component" value="Unassembled WGS sequence"/>
</dbReference>
<sequence length="196" mass="22750">MKEGQKNELLYQALDLQGGISMKEDQKNELLYQALETEKVGTGVYQMALRCVVEEDLKGEWEEYLEQTKRHHQILLDVFQELGLDSDKETLARKVARHFLETLINLMKMALETGDPGAAELVACECVVMLETKDHQNWQLIGEFAKKAESTEAKVLKNAYDQVEDEKDEHLYNTKEWYRELWINSMCMKAILPPHD</sequence>
<dbReference type="EMBL" id="FOUB01000009">
    <property type="protein sequence ID" value="SFL99461.1"/>
    <property type="molecule type" value="Genomic_DNA"/>
</dbReference>
<keyword evidence="2" id="KW-1185">Reference proteome</keyword>
<evidence type="ECO:0000313" key="2">
    <source>
        <dbReference type="Proteomes" id="UP000183287"/>
    </source>
</evidence>